<keyword evidence="5 7" id="KW-1133">Transmembrane helix</keyword>
<evidence type="ECO:0000313" key="9">
    <source>
        <dbReference type="Proteomes" id="UP000017980"/>
    </source>
</evidence>
<evidence type="ECO:0000256" key="2">
    <source>
        <dbReference type="ARBA" id="ARBA00022448"/>
    </source>
</evidence>
<dbReference type="EMBL" id="CBBD010000007">
    <property type="protein sequence ID" value="CDA09295.1"/>
    <property type="molecule type" value="Genomic_DNA"/>
</dbReference>
<feature type="transmembrane region" description="Helical" evidence="7">
    <location>
        <begin position="100"/>
        <end position="117"/>
    </location>
</feature>
<evidence type="ECO:0000256" key="3">
    <source>
        <dbReference type="ARBA" id="ARBA00022475"/>
    </source>
</evidence>
<dbReference type="AlphaFoldDB" id="R5X391"/>
<comment type="caution">
    <text evidence="8">The sequence shown here is derived from an EMBL/GenBank/DDBJ whole genome shotgun (WGS) entry which is preliminary data.</text>
</comment>
<dbReference type="CDD" id="cd13144">
    <property type="entry name" value="MATE_like_4"/>
    <property type="match status" value="1"/>
</dbReference>
<dbReference type="Pfam" id="PF01554">
    <property type="entry name" value="MatE"/>
    <property type="match status" value="2"/>
</dbReference>
<dbReference type="Proteomes" id="UP000017980">
    <property type="component" value="Unassembled WGS sequence"/>
</dbReference>
<keyword evidence="6 7" id="KW-0472">Membrane</keyword>
<feature type="transmembrane region" description="Helical" evidence="7">
    <location>
        <begin position="14"/>
        <end position="38"/>
    </location>
</feature>
<evidence type="ECO:0000256" key="1">
    <source>
        <dbReference type="ARBA" id="ARBA00004651"/>
    </source>
</evidence>
<evidence type="ECO:0000256" key="7">
    <source>
        <dbReference type="SAM" id="Phobius"/>
    </source>
</evidence>
<gene>
    <name evidence="8" type="ORF">BN488_00419</name>
</gene>
<keyword evidence="3" id="KW-1003">Cell membrane</keyword>
<dbReference type="GO" id="GO:0015297">
    <property type="term" value="F:antiporter activity"/>
    <property type="evidence" value="ECO:0007669"/>
    <property type="project" value="InterPro"/>
</dbReference>
<accession>R5X391</accession>
<dbReference type="PANTHER" id="PTHR43549">
    <property type="entry name" value="MULTIDRUG RESISTANCE PROTEIN YPNP-RELATED"/>
    <property type="match status" value="1"/>
</dbReference>
<dbReference type="InterPro" id="IPR002528">
    <property type="entry name" value="MATE_fam"/>
</dbReference>
<name>R5X391_9FIRM</name>
<sequence>MEKTNQNQMGTKPIASLIFTMGCPPIVSMFVQSMYNIVDSIFVAKLGENALTAVSLAAPIQYILLAVSVGVGVGINSYISRNLGADNIDEANNTVTHSMILALAHSVLFITLGLLFIKPFFRVYANNDAIFSDGCSYTYIVVLLSFSLFFQLTFEKVFQATGKMLLPTISQIIGAILNIILDPIFIFGWFGMPKLGVTGAAIATVIGQIVSFLILLIFFIRNDSVLKIDLKLFKFDWNIIKQIYAVGIPSALMISISSILTIALNSVLVKFSNTAVSIYGIYYRLQTFITMPVNGLVQGIRPIIGFNYGAKDRGRIIETLKISLIVSVVLMLIGLLLFMFIPRQLLSMFSASENMMSLGVVTLRIMSLGFLFSAISFIISAMYESIGKGTYSLVISLVRQCIIIIPVSMFFYKAIGLTGIWITFPVSEIAATLVCLWMFIKTCKKDEVFIKNND</sequence>
<dbReference type="InterPro" id="IPR052031">
    <property type="entry name" value="Membrane_Transporter-Flippase"/>
</dbReference>
<dbReference type="GO" id="GO:0042910">
    <property type="term" value="F:xenobiotic transmembrane transporter activity"/>
    <property type="evidence" value="ECO:0007669"/>
    <property type="project" value="InterPro"/>
</dbReference>
<organism evidence="8 9">
    <name type="scientific">Intestinibacter bartlettii CAG:1329</name>
    <dbReference type="NCBI Taxonomy" id="1263063"/>
    <lineage>
        <taxon>Bacteria</taxon>
        <taxon>Bacillati</taxon>
        <taxon>Bacillota</taxon>
        <taxon>Clostridia</taxon>
        <taxon>Peptostreptococcales</taxon>
        <taxon>Peptostreptococcaceae</taxon>
        <taxon>Intestinibacter</taxon>
    </lineage>
</organism>
<reference evidence="8" key="1">
    <citation type="submission" date="2012-11" db="EMBL/GenBank/DDBJ databases">
        <title>Dependencies among metagenomic species, viruses, plasmids and units of genetic variation.</title>
        <authorList>
            <person name="Nielsen H.B."/>
            <person name="Almeida M."/>
            <person name="Juncker A.S."/>
            <person name="Rasmussen S."/>
            <person name="Li J."/>
            <person name="Sunagawa S."/>
            <person name="Plichta D."/>
            <person name="Gautier L."/>
            <person name="Le Chatelier E."/>
            <person name="Peletier E."/>
            <person name="Bonde I."/>
            <person name="Nielsen T."/>
            <person name="Manichanh C."/>
            <person name="Arumugam M."/>
            <person name="Batto J."/>
            <person name="Santos M.B.Q.D."/>
            <person name="Blom N."/>
            <person name="Borruel N."/>
            <person name="Burgdorf K.S."/>
            <person name="Boumezbeur F."/>
            <person name="Casellas F."/>
            <person name="Dore J."/>
            <person name="Guarner F."/>
            <person name="Hansen T."/>
            <person name="Hildebrand F."/>
            <person name="Kaas R.S."/>
            <person name="Kennedy S."/>
            <person name="Kristiansen K."/>
            <person name="Kultima J.R."/>
            <person name="Leonard P."/>
            <person name="Levenez F."/>
            <person name="Lund O."/>
            <person name="Moumen B."/>
            <person name="Le Paslier D."/>
            <person name="Pons N."/>
            <person name="Pedersen O."/>
            <person name="Prifti E."/>
            <person name="Qin J."/>
            <person name="Raes J."/>
            <person name="Tap J."/>
            <person name="Tims S."/>
            <person name="Ussery D.W."/>
            <person name="Yamada T."/>
            <person name="MetaHit consortium"/>
            <person name="Renault P."/>
            <person name="Sicheritz-Ponten T."/>
            <person name="Bork P."/>
            <person name="Wang J."/>
            <person name="Brunak S."/>
            <person name="Ehrlich S.D."/>
        </authorList>
    </citation>
    <scope>NUCLEOTIDE SEQUENCE [LARGE SCALE GENOMIC DNA]</scope>
</reference>
<dbReference type="InterPro" id="IPR048279">
    <property type="entry name" value="MdtK-like"/>
</dbReference>
<feature type="transmembrane region" description="Helical" evidence="7">
    <location>
        <begin position="137"/>
        <end position="154"/>
    </location>
</feature>
<feature type="transmembrane region" description="Helical" evidence="7">
    <location>
        <begin position="322"/>
        <end position="341"/>
    </location>
</feature>
<dbReference type="PIRSF" id="PIRSF006603">
    <property type="entry name" value="DinF"/>
    <property type="match status" value="1"/>
</dbReference>
<feature type="transmembrane region" description="Helical" evidence="7">
    <location>
        <begin position="288"/>
        <end position="310"/>
    </location>
</feature>
<evidence type="ECO:0000256" key="5">
    <source>
        <dbReference type="ARBA" id="ARBA00022989"/>
    </source>
</evidence>
<feature type="transmembrane region" description="Helical" evidence="7">
    <location>
        <begin position="418"/>
        <end position="440"/>
    </location>
</feature>
<keyword evidence="4 7" id="KW-0812">Transmembrane</keyword>
<feature type="transmembrane region" description="Helical" evidence="7">
    <location>
        <begin position="166"/>
        <end position="190"/>
    </location>
</feature>
<feature type="transmembrane region" description="Helical" evidence="7">
    <location>
        <begin position="390"/>
        <end position="412"/>
    </location>
</feature>
<evidence type="ECO:0000313" key="8">
    <source>
        <dbReference type="EMBL" id="CDA09295.1"/>
    </source>
</evidence>
<feature type="transmembrane region" description="Helical" evidence="7">
    <location>
        <begin position="196"/>
        <end position="222"/>
    </location>
</feature>
<dbReference type="NCBIfam" id="TIGR00797">
    <property type="entry name" value="matE"/>
    <property type="match status" value="1"/>
</dbReference>
<proteinExistence type="predicted"/>
<feature type="transmembrane region" description="Helical" evidence="7">
    <location>
        <begin position="243"/>
        <end position="268"/>
    </location>
</feature>
<evidence type="ECO:0000256" key="6">
    <source>
        <dbReference type="ARBA" id="ARBA00023136"/>
    </source>
</evidence>
<dbReference type="PANTHER" id="PTHR43549:SF2">
    <property type="entry name" value="MULTIDRUG RESISTANCE PROTEIN NORM-RELATED"/>
    <property type="match status" value="1"/>
</dbReference>
<comment type="subcellular location">
    <subcellularLocation>
        <location evidence="1">Cell membrane</location>
        <topology evidence="1">Multi-pass membrane protein</topology>
    </subcellularLocation>
</comment>
<feature type="transmembrane region" description="Helical" evidence="7">
    <location>
        <begin position="361"/>
        <end position="383"/>
    </location>
</feature>
<evidence type="ECO:0000256" key="4">
    <source>
        <dbReference type="ARBA" id="ARBA00022692"/>
    </source>
</evidence>
<keyword evidence="2" id="KW-0813">Transport</keyword>
<dbReference type="GO" id="GO:0005886">
    <property type="term" value="C:plasma membrane"/>
    <property type="evidence" value="ECO:0007669"/>
    <property type="project" value="UniProtKB-SubCell"/>
</dbReference>
<feature type="transmembrane region" description="Helical" evidence="7">
    <location>
        <begin position="58"/>
        <end position="79"/>
    </location>
</feature>
<protein>
    <submittedName>
        <fullName evidence="8">MATE efflux family protein</fullName>
    </submittedName>
</protein>
<dbReference type="PROSITE" id="PS51257">
    <property type="entry name" value="PROKAR_LIPOPROTEIN"/>
    <property type="match status" value="1"/>
</dbReference>